<dbReference type="PANTHER" id="PTHR10395">
    <property type="entry name" value="URICASE AND TRANSTHYRETIN-RELATED"/>
    <property type="match status" value="1"/>
</dbReference>
<organism evidence="12 13">
    <name type="scientific">Acinetobacter larvae</name>
    <dbReference type="NCBI Taxonomy" id="1789224"/>
    <lineage>
        <taxon>Bacteria</taxon>
        <taxon>Pseudomonadati</taxon>
        <taxon>Pseudomonadota</taxon>
        <taxon>Gammaproteobacteria</taxon>
        <taxon>Moraxellales</taxon>
        <taxon>Moraxellaceae</taxon>
        <taxon>Acinetobacter</taxon>
    </lineage>
</organism>
<comment type="function">
    <text evidence="2">Catalyzes the hydrolysis of 5-hydroxyisourate (HIU) to 2-oxo-4-hydroxy-4-carboxy-5-ureidoimidazoline (OHCU).</text>
</comment>
<keyword evidence="7 10" id="KW-0659">Purine metabolism</keyword>
<gene>
    <name evidence="12" type="ORF">BFG52_06755</name>
</gene>
<feature type="binding site" evidence="9">
    <location>
        <position position="108"/>
    </location>
    <ligand>
        <name>substrate</name>
    </ligand>
</feature>
<feature type="domain" description="Transthyretin/hydroxyisourate hydrolase" evidence="11">
    <location>
        <begin position="4"/>
        <end position="110"/>
    </location>
</feature>
<dbReference type="AlphaFoldDB" id="A0A1B2LYS9"/>
<dbReference type="EC" id="3.5.2.17" evidence="5 10"/>
<dbReference type="InterPro" id="IPR023416">
    <property type="entry name" value="Transthyretin/HIU_hydrolase_d"/>
</dbReference>
<dbReference type="STRING" id="1789224.BFG52_06755"/>
<proteinExistence type="inferred from homology"/>
<dbReference type="Gene3D" id="2.60.40.180">
    <property type="entry name" value="Transthyretin/hydroxyisourate hydrolase domain"/>
    <property type="match status" value="1"/>
</dbReference>
<evidence type="ECO:0000256" key="6">
    <source>
        <dbReference type="ARBA" id="ARBA00017539"/>
    </source>
</evidence>
<keyword evidence="13" id="KW-1185">Reference proteome</keyword>
<evidence type="ECO:0000256" key="1">
    <source>
        <dbReference type="ARBA" id="ARBA00001043"/>
    </source>
</evidence>
<dbReference type="InterPro" id="IPR000895">
    <property type="entry name" value="Transthyretin/HIU_hydrolase"/>
</dbReference>
<dbReference type="Pfam" id="PF00576">
    <property type="entry name" value="Transthyretin"/>
    <property type="match status" value="1"/>
</dbReference>
<evidence type="ECO:0000256" key="8">
    <source>
        <dbReference type="ARBA" id="ARBA00022801"/>
    </source>
</evidence>
<dbReference type="InterPro" id="IPR036817">
    <property type="entry name" value="Transthyretin/HIU_hydrolase_sf"/>
</dbReference>
<name>A0A1B2LYS9_9GAMM</name>
<evidence type="ECO:0000313" key="13">
    <source>
        <dbReference type="Proteomes" id="UP000093391"/>
    </source>
</evidence>
<evidence type="ECO:0000256" key="3">
    <source>
        <dbReference type="ARBA" id="ARBA00009850"/>
    </source>
</evidence>
<dbReference type="NCBIfam" id="TIGR02962">
    <property type="entry name" value="hdxy_isourate"/>
    <property type="match status" value="1"/>
</dbReference>
<evidence type="ECO:0000313" key="12">
    <source>
        <dbReference type="EMBL" id="AOA58081.1"/>
    </source>
</evidence>
<keyword evidence="8 10" id="KW-0378">Hydrolase</keyword>
<dbReference type="SUPFAM" id="SSF49472">
    <property type="entry name" value="Transthyretin (synonym: prealbumin)"/>
    <property type="match status" value="1"/>
</dbReference>
<comment type="subunit">
    <text evidence="4 10">Homotetramer.</text>
</comment>
<dbReference type="GO" id="GO:0033971">
    <property type="term" value="F:hydroxyisourate hydrolase activity"/>
    <property type="evidence" value="ECO:0007669"/>
    <property type="project" value="UniProtKB-EC"/>
</dbReference>
<comment type="catalytic activity">
    <reaction evidence="1 10">
        <text>5-hydroxyisourate + H2O = 5-hydroxy-2-oxo-4-ureido-2,5-dihydro-1H-imidazole-5-carboxylate + H(+)</text>
        <dbReference type="Rhea" id="RHEA:23736"/>
        <dbReference type="ChEBI" id="CHEBI:15377"/>
        <dbReference type="ChEBI" id="CHEBI:15378"/>
        <dbReference type="ChEBI" id="CHEBI:18072"/>
        <dbReference type="ChEBI" id="CHEBI:58639"/>
        <dbReference type="EC" id="3.5.2.17"/>
    </reaction>
</comment>
<comment type="similarity">
    <text evidence="3 10">Belongs to the transthyretin family. 5-hydroxyisourate hydrolase subfamily.</text>
</comment>
<dbReference type="PRINTS" id="PR00189">
    <property type="entry name" value="TRNSTHYRETIN"/>
</dbReference>
<protein>
    <recommendedName>
        <fullName evidence="6 10">5-hydroxyisourate hydrolase</fullName>
        <shortName evidence="10">HIU hydrolase</shortName>
        <shortName evidence="10">HIUHase</shortName>
        <ecNumber evidence="5 10">3.5.2.17</ecNumber>
    </recommendedName>
</protein>
<dbReference type="Proteomes" id="UP000093391">
    <property type="component" value="Chromosome"/>
</dbReference>
<dbReference type="OrthoDB" id="9792386at2"/>
<dbReference type="RefSeq" id="WP_067553849.1">
    <property type="nucleotide sequence ID" value="NZ_CP016895.1"/>
</dbReference>
<feature type="binding site" evidence="9">
    <location>
        <position position="7"/>
    </location>
    <ligand>
        <name>substrate</name>
    </ligand>
</feature>
<evidence type="ECO:0000259" key="11">
    <source>
        <dbReference type="Pfam" id="PF00576"/>
    </source>
</evidence>
<evidence type="ECO:0000256" key="4">
    <source>
        <dbReference type="ARBA" id="ARBA00011881"/>
    </source>
</evidence>
<evidence type="ECO:0000256" key="5">
    <source>
        <dbReference type="ARBA" id="ARBA00012609"/>
    </source>
</evidence>
<evidence type="ECO:0000256" key="2">
    <source>
        <dbReference type="ARBA" id="ARBA00002704"/>
    </source>
</evidence>
<accession>A0A1B2LYS9</accession>
<dbReference type="PANTHER" id="PTHR10395:SF7">
    <property type="entry name" value="5-HYDROXYISOURATE HYDROLASE"/>
    <property type="match status" value="1"/>
</dbReference>
<dbReference type="InterPro" id="IPR014306">
    <property type="entry name" value="Hydroxyisourate_hydrolase"/>
</dbReference>
<feature type="binding site" evidence="9">
    <location>
        <position position="45"/>
    </location>
    <ligand>
        <name>substrate</name>
    </ligand>
</feature>
<dbReference type="GO" id="GO:0006144">
    <property type="term" value="P:purine nucleobase metabolic process"/>
    <property type="evidence" value="ECO:0007669"/>
    <property type="project" value="UniProtKB-KW"/>
</dbReference>
<dbReference type="KEGG" id="ala:BFG52_06755"/>
<evidence type="ECO:0000256" key="7">
    <source>
        <dbReference type="ARBA" id="ARBA00022631"/>
    </source>
</evidence>
<dbReference type="EMBL" id="CP016895">
    <property type="protein sequence ID" value="AOA58081.1"/>
    <property type="molecule type" value="Genomic_DNA"/>
</dbReference>
<sequence>MFTISTHILDASLGQPLPNVLVQLFYHQAGQYQWLDSKSTDQQGRIQHFRLREYVLGEYQLRFELEQHELDQVRHYLYPRICIDFRLSSADQHYHLPLLLSPFSYTTYRGC</sequence>
<reference evidence="12 13" key="1">
    <citation type="submission" date="2016-08" db="EMBL/GenBank/DDBJ databases">
        <authorList>
            <person name="Seilhamer J.J."/>
        </authorList>
    </citation>
    <scope>NUCLEOTIDE SEQUENCE [LARGE SCALE GENOMIC DNA]</scope>
    <source>
        <strain evidence="12 13">BRTC-1</strain>
    </source>
</reference>
<evidence type="ECO:0000256" key="9">
    <source>
        <dbReference type="PIRSR" id="PIRSR600895-51"/>
    </source>
</evidence>
<evidence type="ECO:0000256" key="10">
    <source>
        <dbReference type="RuleBase" id="RU361270"/>
    </source>
</evidence>